<proteinExistence type="predicted"/>
<dbReference type="HOGENOM" id="CLU_3212138_0_0_10"/>
<sequence length="44" mass="5167">MLYKLITLKIMEIEELRDALKIASAHEYALVEELLVCVDKKKFD</sequence>
<evidence type="ECO:0000313" key="1">
    <source>
        <dbReference type="EMBL" id="EEF87191.1"/>
    </source>
</evidence>
<accession>E2NLL3</accession>
<reference evidence="1 2" key="2">
    <citation type="submission" date="2009-01" db="EMBL/GenBank/DDBJ databases">
        <title>Draft genome sequence of Bacteroides cellulosilyticus (DSM 14838).</title>
        <authorList>
            <person name="Sudarsanam P."/>
            <person name="Ley R."/>
            <person name="Guruge J."/>
            <person name="Turnbaugh P.J."/>
            <person name="Mahowald M."/>
            <person name="Liep D."/>
            <person name="Gordon J."/>
        </authorList>
    </citation>
    <scope>NUCLEOTIDE SEQUENCE [LARGE SCALE GENOMIC DNA]</scope>
    <source>
        <strain evidence="1 2">DSM 14838</strain>
    </source>
</reference>
<protein>
    <submittedName>
        <fullName evidence="1">Uncharacterized protein</fullName>
    </submittedName>
</protein>
<evidence type="ECO:0000313" key="2">
    <source>
        <dbReference type="Proteomes" id="UP000003711"/>
    </source>
</evidence>
<name>E2NLL3_9BACE</name>
<gene>
    <name evidence="1" type="ORF">BACCELL_05207</name>
</gene>
<dbReference type="Proteomes" id="UP000003711">
    <property type="component" value="Unassembled WGS sequence"/>
</dbReference>
<organism evidence="1 2">
    <name type="scientific">Bacteroides cellulosilyticus DSM 14838</name>
    <dbReference type="NCBI Taxonomy" id="537012"/>
    <lineage>
        <taxon>Bacteria</taxon>
        <taxon>Pseudomonadati</taxon>
        <taxon>Bacteroidota</taxon>
        <taxon>Bacteroidia</taxon>
        <taxon>Bacteroidales</taxon>
        <taxon>Bacteroidaceae</taxon>
        <taxon>Bacteroides</taxon>
    </lineage>
</organism>
<dbReference type="EMBL" id="ACCH01000429">
    <property type="protein sequence ID" value="EEF87191.1"/>
    <property type="molecule type" value="Genomic_DNA"/>
</dbReference>
<dbReference type="AlphaFoldDB" id="E2NLL3"/>
<comment type="caution">
    <text evidence="1">The sequence shown here is derived from an EMBL/GenBank/DDBJ whole genome shotgun (WGS) entry which is preliminary data.</text>
</comment>
<reference evidence="1 2" key="1">
    <citation type="submission" date="2008-12" db="EMBL/GenBank/DDBJ databases">
        <authorList>
            <person name="Fulton L."/>
            <person name="Clifton S."/>
            <person name="Fulton B."/>
            <person name="Xu J."/>
            <person name="Minx P."/>
            <person name="Pepin K.H."/>
            <person name="Johnson M."/>
            <person name="Bhonagiri V."/>
            <person name="Nash W.E."/>
            <person name="Mardis E.R."/>
            <person name="Wilson R.K."/>
        </authorList>
    </citation>
    <scope>NUCLEOTIDE SEQUENCE [LARGE SCALE GENOMIC DNA]</scope>
    <source>
        <strain evidence="1 2">DSM 14838</strain>
    </source>
</reference>